<sequence length="443" mass="51196">MSTKSTDYGRQWKDATTTTTNGNKEVAPADQPTAKQIKYLTSLGISEAIGALDEVAHAGEFPVFLIDPSQLRILNNDYSLTFDDSKTYNRPVSFAFDCSLLNGSDHLYRKVVPAFLSRGFKLETIVDTSADPLYPEWPIAILAKIQTTTFHIRTFHVYEDNGWWFASWNNDANCSEKILRFGIDLDHVFTEEGHLSKFRLTRLKLNGEISRKIWVPKYPAEFIEEFAKSKFLRCEASRHSKKDPISQSNQAIRFRHEVRKILSVVRAAFDGIHLPFWISSGTLLGYFRHCDVIPHSKDVDIGVFADDYTHHLVTSLEKHGLKLHLWFGEINDSLELSFVSGNGLKLDIFFFYRDKETMWNGGTQLRTGKKFRYDFSKFELCWTLFLGLKVRVPCNTENYIVSNYGPSWQVPVEKWDWKTSPYNVRENGEWPLNRLRDVIKVFS</sequence>
<keyword evidence="3" id="KW-1133">Transmembrane helix</keyword>
<keyword evidence="2" id="KW-0812">Transmembrane</keyword>
<feature type="region of interest" description="Disordered" evidence="5">
    <location>
        <begin position="1"/>
        <end position="27"/>
    </location>
</feature>
<comment type="subcellular location">
    <subcellularLocation>
        <location evidence="1">Membrane</location>
        <topology evidence="1">Single-pass membrane protein</topology>
    </subcellularLocation>
</comment>
<evidence type="ECO:0000256" key="2">
    <source>
        <dbReference type="ARBA" id="ARBA00022692"/>
    </source>
</evidence>
<evidence type="ECO:0000256" key="1">
    <source>
        <dbReference type="ARBA" id="ARBA00004167"/>
    </source>
</evidence>
<proteinExistence type="predicted"/>
<keyword evidence="4" id="KW-0472">Membrane</keyword>
<evidence type="ECO:0000259" key="6">
    <source>
        <dbReference type="Pfam" id="PF04991"/>
    </source>
</evidence>
<keyword evidence="8" id="KW-1185">Reference proteome</keyword>
<feature type="domain" description="LicD/FKTN/FKRP nucleotidyltransferase" evidence="6">
    <location>
        <begin position="274"/>
        <end position="310"/>
    </location>
</feature>
<evidence type="ECO:0000313" key="7">
    <source>
        <dbReference type="EMBL" id="BES90215.1"/>
    </source>
</evidence>
<dbReference type="Proteomes" id="UP001307889">
    <property type="component" value="Chromosome 2"/>
</dbReference>
<dbReference type="Pfam" id="PF04991">
    <property type="entry name" value="LicD"/>
    <property type="match status" value="1"/>
</dbReference>
<dbReference type="PANTHER" id="PTHR15407:SF28">
    <property type="entry name" value="RIBITOL-5-PHOSPHATE TRANSFERASE FKTN"/>
    <property type="match status" value="1"/>
</dbReference>
<organism evidence="7 8">
    <name type="scientific">Nesidiocoris tenuis</name>
    <dbReference type="NCBI Taxonomy" id="355587"/>
    <lineage>
        <taxon>Eukaryota</taxon>
        <taxon>Metazoa</taxon>
        <taxon>Ecdysozoa</taxon>
        <taxon>Arthropoda</taxon>
        <taxon>Hexapoda</taxon>
        <taxon>Insecta</taxon>
        <taxon>Pterygota</taxon>
        <taxon>Neoptera</taxon>
        <taxon>Paraneoptera</taxon>
        <taxon>Hemiptera</taxon>
        <taxon>Heteroptera</taxon>
        <taxon>Panheteroptera</taxon>
        <taxon>Cimicomorpha</taxon>
        <taxon>Miridae</taxon>
        <taxon>Dicyphina</taxon>
        <taxon>Nesidiocoris</taxon>
    </lineage>
</organism>
<dbReference type="InterPro" id="IPR007074">
    <property type="entry name" value="LicD/FKTN/FKRP_NTP_transf"/>
</dbReference>
<dbReference type="InterPro" id="IPR009644">
    <property type="entry name" value="FKTN/MNN4/W02B3.4-1"/>
</dbReference>
<accession>A0ABN7AD63</accession>
<evidence type="ECO:0000256" key="3">
    <source>
        <dbReference type="ARBA" id="ARBA00022989"/>
    </source>
</evidence>
<protein>
    <recommendedName>
        <fullName evidence="6">LicD/FKTN/FKRP nucleotidyltransferase domain-containing protein</fullName>
    </recommendedName>
</protein>
<reference evidence="7 8" key="1">
    <citation type="submission" date="2023-09" db="EMBL/GenBank/DDBJ databases">
        <title>Nesidiocoris tenuis whole genome shotgun sequence.</title>
        <authorList>
            <person name="Shibata T."/>
            <person name="Shimoda M."/>
            <person name="Kobayashi T."/>
            <person name="Uehara T."/>
        </authorList>
    </citation>
    <scope>NUCLEOTIDE SEQUENCE [LARGE SCALE GENOMIC DNA]</scope>
    <source>
        <strain evidence="7 8">Japan</strain>
    </source>
</reference>
<evidence type="ECO:0000256" key="5">
    <source>
        <dbReference type="SAM" id="MobiDB-lite"/>
    </source>
</evidence>
<feature type="compositionally biased region" description="Polar residues" evidence="5">
    <location>
        <begin position="1"/>
        <end position="23"/>
    </location>
</feature>
<dbReference type="EMBL" id="AP028910">
    <property type="protein sequence ID" value="BES90215.1"/>
    <property type="molecule type" value="Genomic_DNA"/>
</dbReference>
<name>A0ABN7AD63_9HEMI</name>
<evidence type="ECO:0000256" key="4">
    <source>
        <dbReference type="ARBA" id="ARBA00023136"/>
    </source>
</evidence>
<evidence type="ECO:0000313" key="8">
    <source>
        <dbReference type="Proteomes" id="UP001307889"/>
    </source>
</evidence>
<dbReference type="PANTHER" id="PTHR15407">
    <property type="entry name" value="FUKUTIN-RELATED"/>
    <property type="match status" value="1"/>
</dbReference>
<gene>
    <name evidence="7" type="ORF">NTJ_03023</name>
</gene>